<gene>
    <name evidence="2" type="ORF">H1R20_g5497</name>
</gene>
<dbReference type="EMBL" id="JANBPK010000806">
    <property type="protein sequence ID" value="KAJ2931760.1"/>
    <property type="molecule type" value="Genomic_DNA"/>
</dbReference>
<keyword evidence="3" id="KW-1185">Reference proteome</keyword>
<dbReference type="AlphaFoldDB" id="A0A9W8MH42"/>
<organism evidence="2 3">
    <name type="scientific">Candolleomyces eurysporus</name>
    <dbReference type="NCBI Taxonomy" id="2828524"/>
    <lineage>
        <taxon>Eukaryota</taxon>
        <taxon>Fungi</taxon>
        <taxon>Dikarya</taxon>
        <taxon>Basidiomycota</taxon>
        <taxon>Agaricomycotina</taxon>
        <taxon>Agaricomycetes</taxon>
        <taxon>Agaricomycetidae</taxon>
        <taxon>Agaricales</taxon>
        <taxon>Agaricineae</taxon>
        <taxon>Psathyrellaceae</taxon>
        <taxon>Candolleomyces</taxon>
    </lineage>
</organism>
<protein>
    <submittedName>
        <fullName evidence="2">Uncharacterized protein</fullName>
    </submittedName>
</protein>
<evidence type="ECO:0000313" key="3">
    <source>
        <dbReference type="Proteomes" id="UP001140091"/>
    </source>
</evidence>
<comment type="caution">
    <text evidence="2">The sequence shown here is derived from an EMBL/GenBank/DDBJ whole genome shotgun (WGS) entry which is preliminary data.</text>
</comment>
<dbReference type="Proteomes" id="UP001140091">
    <property type="component" value="Unassembled WGS sequence"/>
</dbReference>
<sequence length="61" mass="6248">MSTCTVDVTLDTALLDILAGPAAPPKDLKVLPASPGCCPRPLAHRSGRGIGPPRNPQPLPP</sequence>
<reference evidence="2" key="1">
    <citation type="submission" date="2022-06" db="EMBL/GenBank/DDBJ databases">
        <title>Genome Sequence of Candolleomyces eurysporus.</title>
        <authorList>
            <person name="Buettner E."/>
        </authorList>
    </citation>
    <scope>NUCLEOTIDE SEQUENCE</scope>
    <source>
        <strain evidence="2">VTCC 930004</strain>
    </source>
</reference>
<feature type="region of interest" description="Disordered" evidence="1">
    <location>
        <begin position="40"/>
        <end position="61"/>
    </location>
</feature>
<evidence type="ECO:0000313" key="2">
    <source>
        <dbReference type="EMBL" id="KAJ2931760.1"/>
    </source>
</evidence>
<name>A0A9W8MH42_9AGAR</name>
<accession>A0A9W8MH42</accession>
<feature type="non-terminal residue" evidence="2">
    <location>
        <position position="61"/>
    </location>
</feature>
<evidence type="ECO:0000256" key="1">
    <source>
        <dbReference type="SAM" id="MobiDB-lite"/>
    </source>
</evidence>
<proteinExistence type="predicted"/>